<evidence type="ECO:0000313" key="4">
    <source>
        <dbReference type="Proteomes" id="UP000630718"/>
    </source>
</evidence>
<comment type="caution">
    <text evidence="3">The sequence shown here is derived from an EMBL/GenBank/DDBJ whole genome shotgun (WGS) entry which is preliminary data.</text>
</comment>
<feature type="region of interest" description="Disordered" evidence="1">
    <location>
        <begin position="43"/>
        <end position="90"/>
    </location>
</feature>
<feature type="compositionally biased region" description="Basic and acidic residues" evidence="1">
    <location>
        <begin position="71"/>
        <end position="80"/>
    </location>
</feature>
<accession>A0A919A0G5</accession>
<keyword evidence="4" id="KW-1185">Reference proteome</keyword>
<protein>
    <submittedName>
        <fullName evidence="3">Uncharacterized protein</fullName>
    </submittedName>
</protein>
<sequence>MTTDRDTRARARARGGAPRRAWTALAAAVAVVLGPAAATASTLDRANAAPPHGSDAASPREAGATPPYHSARTDPRKDRPPTAPTRRSTA</sequence>
<dbReference type="RefSeq" id="WP_190201985.1">
    <property type="nucleotide sequence ID" value="NZ_BNBI01000001.1"/>
</dbReference>
<feature type="signal peptide" evidence="2">
    <location>
        <begin position="1"/>
        <end position="40"/>
    </location>
</feature>
<proteinExistence type="predicted"/>
<evidence type="ECO:0000313" key="3">
    <source>
        <dbReference type="EMBL" id="GHE82193.1"/>
    </source>
</evidence>
<organism evidence="3 4">
    <name type="scientific">Streptomyces fumanus</name>
    <dbReference type="NCBI Taxonomy" id="67302"/>
    <lineage>
        <taxon>Bacteria</taxon>
        <taxon>Bacillati</taxon>
        <taxon>Actinomycetota</taxon>
        <taxon>Actinomycetes</taxon>
        <taxon>Kitasatosporales</taxon>
        <taxon>Streptomycetaceae</taxon>
        <taxon>Streptomyces</taxon>
    </lineage>
</organism>
<evidence type="ECO:0000256" key="2">
    <source>
        <dbReference type="SAM" id="SignalP"/>
    </source>
</evidence>
<reference evidence="3" key="1">
    <citation type="journal article" date="2014" name="Int. J. Syst. Evol. Microbiol.">
        <title>Complete genome sequence of Corynebacterium casei LMG S-19264T (=DSM 44701T), isolated from a smear-ripened cheese.</title>
        <authorList>
            <consortium name="US DOE Joint Genome Institute (JGI-PGF)"/>
            <person name="Walter F."/>
            <person name="Albersmeier A."/>
            <person name="Kalinowski J."/>
            <person name="Ruckert C."/>
        </authorList>
    </citation>
    <scope>NUCLEOTIDE SEQUENCE</scope>
    <source>
        <strain evidence="3">JCM 4477</strain>
    </source>
</reference>
<feature type="region of interest" description="Disordered" evidence="1">
    <location>
        <begin position="1"/>
        <end position="20"/>
    </location>
</feature>
<feature type="chain" id="PRO_5039022566" evidence="2">
    <location>
        <begin position="41"/>
        <end position="90"/>
    </location>
</feature>
<dbReference type="AlphaFoldDB" id="A0A919A0G5"/>
<reference evidence="3" key="2">
    <citation type="submission" date="2020-09" db="EMBL/GenBank/DDBJ databases">
        <authorList>
            <person name="Sun Q."/>
            <person name="Ohkuma M."/>
        </authorList>
    </citation>
    <scope>NUCLEOTIDE SEQUENCE</scope>
    <source>
        <strain evidence="3">JCM 4477</strain>
    </source>
</reference>
<dbReference type="EMBL" id="BNBI01000001">
    <property type="protein sequence ID" value="GHE82193.1"/>
    <property type="molecule type" value="Genomic_DNA"/>
</dbReference>
<gene>
    <name evidence="3" type="ORF">GCM10018772_00280</name>
</gene>
<name>A0A919A0G5_9ACTN</name>
<dbReference type="Proteomes" id="UP000630718">
    <property type="component" value="Unassembled WGS sequence"/>
</dbReference>
<keyword evidence="2" id="KW-0732">Signal</keyword>
<evidence type="ECO:0000256" key="1">
    <source>
        <dbReference type="SAM" id="MobiDB-lite"/>
    </source>
</evidence>